<dbReference type="CDD" id="cd00190">
    <property type="entry name" value="Tryp_SPc"/>
    <property type="match status" value="5"/>
</dbReference>
<feature type="domain" description="Peptidase S1" evidence="6">
    <location>
        <begin position="874"/>
        <end position="1099"/>
    </location>
</feature>
<dbReference type="InterPro" id="IPR050430">
    <property type="entry name" value="Peptidase_S1"/>
</dbReference>
<dbReference type="PANTHER" id="PTHR24276:SF91">
    <property type="entry name" value="AT26814P-RELATED"/>
    <property type="match status" value="1"/>
</dbReference>
<reference evidence="7 8" key="1">
    <citation type="journal article" date="2015" name="Nat. Commun.">
        <title>Lucilia cuprina genome unlocks parasitic fly biology to underpin future interventions.</title>
        <authorList>
            <person name="Anstead C.A."/>
            <person name="Korhonen P.K."/>
            <person name="Young N.D."/>
            <person name="Hall R.S."/>
            <person name="Jex A.R."/>
            <person name="Murali S.C."/>
            <person name="Hughes D.S."/>
            <person name="Lee S.F."/>
            <person name="Perry T."/>
            <person name="Stroehlein A.J."/>
            <person name="Ansell B.R."/>
            <person name="Breugelmans B."/>
            <person name="Hofmann A."/>
            <person name="Qu J."/>
            <person name="Dugan S."/>
            <person name="Lee S.L."/>
            <person name="Chao H."/>
            <person name="Dinh H."/>
            <person name="Han Y."/>
            <person name="Doddapaneni H.V."/>
            <person name="Worley K.C."/>
            <person name="Muzny D.M."/>
            <person name="Ioannidis P."/>
            <person name="Waterhouse R.M."/>
            <person name="Zdobnov E.M."/>
            <person name="James P.J."/>
            <person name="Bagnall N.H."/>
            <person name="Kotze A.C."/>
            <person name="Gibbs R.A."/>
            <person name="Richards S."/>
            <person name="Batterham P."/>
            <person name="Gasser R.B."/>
        </authorList>
    </citation>
    <scope>NUCLEOTIDE SEQUENCE [LARGE SCALE GENOMIC DNA]</scope>
    <source>
        <strain evidence="7 8">LS</strain>
        <tissue evidence="7">Full body</tissue>
    </source>
</reference>
<accession>A0A0L0CBW3</accession>
<protein>
    <recommendedName>
        <fullName evidence="6">Peptidase S1 domain-containing protein</fullName>
    </recommendedName>
</protein>
<comment type="caution">
    <text evidence="7">The sequence shown here is derived from an EMBL/GenBank/DDBJ whole genome shotgun (WGS) entry which is preliminary data.</text>
</comment>
<dbReference type="PROSITE" id="PS00134">
    <property type="entry name" value="TRYPSIN_HIS"/>
    <property type="match status" value="2"/>
</dbReference>
<evidence type="ECO:0000256" key="3">
    <source>
        <dbReference type="ARBA" id="ARBA00022801"/>
    </source>
</evidence>
<dbReference type="GO" id="GO:0006508">
    <property type="term" value="P:proteolysis"/>
    <property type="evidence" value="ECO:0007669"/>
    <property type="project" value="UniProtKB-KW"/>
</dbReference>
<keyword evidence="8" id="KW-1185">Reference proteome</keyword>
<name>A0A0L0CBW3_LUCCU</name>
<sequence length="1101" mass="117009">MKIISKRGIDASSGQYPWVASIRVDGAHACVGSIINEDFIVTAAHCVSSLGATSIESSRVTARVGSVNQFAGGQIVKIRSIVIYPSYGNFLHDIALLKLDQSLVFNDKINKISLTTDDAIEEGTSVFVTGWGLQESGSSPYKLQYATMSVLSGPECELQAGYGYDSVICLKHTENVGICRGDDGAGVVTGIFIISTLAQPTSRIWGGEEASKNGFGYVASVRLDGAHICGGSIIGKRSILTAAHCVVENNKTVSENRLAVRVGSTNQFSGGKLYYISGVSVHPNYGGVKNDIAVLTLELTLEWTDRIAMIDIATSSTDEPTAGESVKVAGWGDQSSDVSSHKLHTISFDIATEEVCEDAFSGKDNSTICLAHDLKKGSCIGDAGNGAVFKNKLIGVSSFIEHFNEMAKITIFTCLTLSLLVLSRAQPTGRIVGGVDAIEGQFPHQISLRRNGSHTCGGSIISRNYILTAAHCVGAEDEDGVYHVFDPSLFTIRAGSTNRLMGGVVKQVVKIIVHENYGNFINDVALLKLDSSLVFSDNIKPIALASSEVPVASNVVISGWGRLKTGGDSPVKLQWNTLESISKLKCLTSIFMSSDALICLAHKEGDGACNGDSGGPATFNANPLNRVVGGQNANEGQFPYQVSLRRNGSHTCGGSIISRNFILTAAHCVGTTDSEGNYYSYDPSVFTVRAGTTDRFQGGVLMNVAEVITHEDYGNFLNDVALLRLEEPIIFSDNIQPIPLATTEVPVGGIVTISGWGRIKQGGDSPQKLQWNELTAISRNDCKEKIGMDSDSLICLAHPPNNGACNGDSGGPALYNGEVVGIAGFVYSGCGSSYPDGEWLLRVAPHVKQLDLGDDFNFIPITQQPLAYFPQPRIVGGQNAKNNQFPYQISLRLYNYHICGGSIISRNYVVTAAHCVTTGSGSTIRNTSLSMMTIRAGSREVNSGGIIVGVSKVIVHPDYKNFNNDIAVIKLSKPLELSGSIQPIALAKQNPKSGVKVVTSGWGRLRTGGDTPQILQFNTLTSISNAECKRRIGNVATSILCLGHTNGNGVCNGDSGGPAVYNNQLVGVTNFIVGGCGSNAPDGYASVAFFSSWIRNNTDLK</sequence>
<evidence type="ECO:0000256" key="2">
    <source>
        <dbReference type="ARBA" id="ARBA00022670"/>
    </source>
</evidence>
<organism evidence="7 8">
    <name type="scientific">Lucilia cuprina</name>
    <name type="common">Green bottle fly</name>
    <name type="synonym">Australian sheep blowfly</name>
    <dbReference type="NCBI Taxonomy" id="7375"/>
    <lineage>
        <taxon>Eukaryota</taxon>
        <taxon>Metazoa</taxon>
        <taxon>Ecdysozoa</taxon>
        <taxon>Arthropoda</taxon>
        <taxon>Hexapoda</taxon>
        <taxon>Insecta</taxon>
        <taxon>Pterygota</taxon>
        <taxon>Neoptera</taxon>
        <taxon>Endopterygota</taxon>
        <taxon>Diptera</taxon>
        <taxon>Brachycera</taxon>
        <taxon>Muscomorpha</taxon>
        <taxon>Oestroidea</taxon>
        <taxon>Calliphoridae</taxon>
        <taxon>Luciliinae</taxon>
        <taxon>Lucilia</taxon>
    </lineage>
</organism>
<feature type="domain" description="Peptidase S1" evidence="6">
    <location>
        <begin position="431"/>
        <end position="629"/>
    </location>
</feature>
<feature type="domain" description="Peptidase S1" evidence="6">
    <location>
        <begin position="3"/>
        <end position="309"/>
    </location>
</feature>
<evidence type="ECO:0000313" key="8">
    <source>
        <dbReference type="Proteomes" id="UP000037069"/>
    </source>
</evidence>
<evidence type="ECO:0000256" key="4">
    <source>
        <dbReference type="ARBA" id="ARBA00022825"/>
    </source>
</evidence>
<dbReference type="InterPro" id="IPR001254">
    <property type="entry name" value="Trypsin_dom"/>
</dbReference>
<evidence type="ECO:0000256" key="5">
    <source>
        <dbReference type="ARBA" id="ARBA00023157"/>
    </source>
</evidence>
<dbReference type="Gene3D" id="2.40.10.10">
    <property type="entry name" value="Trypsin-like serine proteases"/>
    <property type="match status" value="7"/>
</dbReference>
<dbReference type="EMBL" id="JRES01000728">
    <property type="protein sequence ID" value="KNC28934.1"/>
    <property type="molecule type" value="Genomic_DNA"/>
</dbReference>
<keyword evidence="5" id="KW-1015">Disulfide bond</keyword>
<dbReference type="FunFam" id="2.40.10.10:FF:000034">
    <property type="entry name" value="Eupolytin"/>
    <property type="match status" value="2"/>
</dbReference>
<dbReference type="InterPro" id="IPR009003">
    <property type="entry name" value="Peptidase_S1_PA"/>
</dbReference>
<dbReference type="Proteomes" id="UP000037069">
    <property type="component" value="Unassembled WGS sequence"/>
</dbReference>
<dbReference type="SMART" id="SM00020">
    <property type="entry name" value="Tryp_SPc"/>
    <property type="match status" value="5"/>
</dbReference>
<dbReference type="InterPro" id="IPR018114">
    <property type="entry name" value="TRYPSIN_HIS"/>
</dbReference>
<evidence type="ECO:0000259" key="6">
    <source>
        <dbReference type="PROSITE" id="PS50240"/>
    </source>
</evidence>
<feature type="domain" description="Peptidase S1" evidence="6">
    <location>
        <begin position="627"/>
        <end position="867"/>
    </location>
</feature>
<evidence type="ECO:0000256" key="1">
    <source>
        <dbReference type="ARBA" id="ARBA00007664"/>
    </source>
</evidence>
<comment type="similarity">
    <text evidence="1">Belongs to the peptidase S1 family.</text>
</comment>
<dbReference type="Pfam" id="PF00089">
    <property type="entry name" value="Trypsin"/>
    <property type="match status" value="5"/>
</dbReference>
<dbReference type="GO" id="GO:0004252">
    <property type="term" value="F:serine-type endopeptidase activity"/>
    <property type="evidence" value="ECO:0007669"/>
    <property type="project" value="InterPro"/>
</dbReference>
<dbReference type="PANTHER" id="PTHR24276">
    <property type="entry name" value="POLYSERASE-RELATED"/>
    <property type="match status" value="1"/>
</dbReference>
<dbReference type="InterPro" id="IPR001314">
    <property type="entry name" value="Peptidase_S1A"/>
</dbReference>
<dbReference type="AlphaFoldDB" id="A0A0L0CBW3"/>
<dbReference type="FunFam" id="2.40.10.10:FF:000068">
    <property type="entry name" value="transmembrane protease serine 2"/>
    <property type="match status" value="3"/>
</dbReference>
<dbReference type="PRINTS" id="PR00722">
    <property type="entry name" value="CHYMOTRYPSIN"/>
</dbReference>
<proteinExistence type="inferred from homology"/>
<dbReference type="InterPro" id="IPR043504">
    <property type="entry name" value="Peptidase_S1_PA_chymotrypsin"/>
</dbReference>
<dbReference type="SUPFAM" id="SSF50494">
    <property type="entry name" value="Trypsin-like serine proteases"/>
    <property type="match status" value="5"/>
</dbReference>
<keyword evidence="2" id="KW-0645">Protease</keyword>
<evidence type="ECO:0000313" key="7">
    <source>
        <dbReference type="EMBL" id="KNC28934.1"/>
    </source>
</evidence>
<dbReference type="PROSITE" id="PS50240">
    <property type="entry name" value="TRYPSIN_DOM"/>
    <property type="match status" value="4"/>
</dbReference>
<gene>
    <name evidence="7" type="ORF">FF38_02942</name>
</gene>
<keyword evidence="3" id="KW-0378">Hydrolase</keyword>
<keyword evidence="4" id="KW-0720">Serine protease</keyword>
<dbReference type="OrthoDB" id="60866at2759"/>